<evidence type="ECO:0000313" key="2">
    <source>
        <dbReference type="EMBL" id="QVL31418.1"/>
    </source>
</evidence>
<dbReference type="SUPFAM" id="SSF52540">
    <property type="entry name" value="P-loop containing nucleoside triphosphate hydrolases"/>
    <property type="match status" value="1"/>
</dbReference>
<evidence type="ECO:0000313" key="3">
    <source>
        <dbReference type="Proteomes" id="UP000676194"/>
    </source>
</evidence>
<dbReference type="InterPro" id="IPR002586">
    <property type="entry name" value="CobQ/CobB/MinD/ParA_Nub-bd_dom"/>
</dbReference>
<accession>A0A8E6EX98</accession>
<dbReference type="Pfam" id="PF01656">
    <property type="entry name" value="CbiA"/>
    <property type="match status" value="1"/>
</dbReference>
<dbReference type="RefSeq" id="WP_213495299.1">
    <property type="nucleotide sequence ID" value="NZ_CP074694.1"/>
</dbReference>
<dbReference type="Gene3D" id="3.40.50.300">
    <property type="entry name" value="P-loop containing nucleotide triphosphate hydrolases"/>
    <property type="match status" value="2"/>
</dbReference>
<evidence type="ECO:0000259" key="1">
    <source>
        <dbReference type="Pfam" id="PF01656"/>
    </source>
</evidence>
<dbReference type="PANTHER" id="PTHR13696">
    <property type="entry name" value="P-LOOP CONTAINING NUCLEOSIDE TRIPHOSPHATE HYDROLASE"/>
    <property type="match status" value="1"/>
</dbReference>
<proteinExistence type="predicted"/>
<keyword evidence="3" id="KW-1185">Reference proteome</keyword>
<dbReference type="KEGG" id="tsph:KIH39_21615"/>
<dbReference type="InterPro" id="IPR050678">
    <property type="entry name" value="DNA_Partitioning_ATPase"/>
</dbReference>
<name>A0A8E6EX98_9BACT</name>
<reference evidence="2" key="1">
    <citation type="submission" date="2021-05" db="EMBL/GenBank/DDBJ databases">
        <title>Complete genome sequence of the cellulolytic planctomycete Telmatocola sphagniphila SP2T and characterization of the first cellulase from planctomycetes.</title>
        <authorList>
            <person name="Rakitin A.L."/>
            <person name="Beletsky A.V."/>
            <person name="Naumoff D.G."/>
            <person name="Kulichevskaya I.S."/>
            <person name="Mardanov A.V."/>
            <person name="Ravin N.V."/>
            <person name="Dedysh S.N."/>
        </authorList>
    </citation>
    <scope>NUCLEOTIDE SEQUENCE</scope>
    <source>
        <strain evidence="2">SP2T</strain>
    </source>
</reference>
<gene>
    <name evidence="2" type="ORF">KIH39_21615</name>
</gene>
<dbReference type="PANTHER" id="PTHR13696:SF99">
    <property type="entry name" value="COBYRINIC ACID AC-DIAMIDE SYNTHASE"/>
    <property type="match status" value="1"/>
</dbReference>
<dbReference type="CDD" id="cd02042">
    <property type="entry name" value="ParAB_family"/>
    <property type="match status" value="1"/>
</dbReference>
<feature type="domain" description="CobQ/CobB/MinD/ParA nucleotide binding" evidence="1">
    <location>
        <begin position="5"/>
        <end position="181"/>
    </location>
</feature>
<organism evidence="2 3">
    <name type="scientific">Telmatocola sphagniphila</name>
    <dbReference type="NCBI Taxonomy" id="1123043"/>
    <lineage>
        <taxon>Bacteria</taxon>
        <taxon>Pseudomonadati</taxon>
        <taxon>Planctomycetota</taxon>
        <taxon>Planctomycetia</taxon>
        <taxon>Gemmatales</taxon>
        <taxon>Gemmataceae</taxon>
    </lineage>
</organism>
<protein>
    <submittedName>
        <fullName evidence="2">ParA family protein</fullName>
    </submittedName>
</protein>
<dbReference type="InterPro" id="IPR027417">
    <property type="entry name" value="P-loop_NTPase"/>
</dbReference>
<dbReference type="AlphaFoldDB" id="A0A8E6EX98"/>
<dbReference type="Proteomes" id="UP000676194">
    <property type="component" value="Chromosome"/>
</dbReference>
<sequence>MPYRLAVASHKGGTGRTTTACAIAWLWGQNGLKVLLVDACRTKAASMIAIDGRGDCPWKNVSFCNTMPTFDRYDLECDVVVVDCPPLTEPESQDVLRNCDGVLLTCLADVLCLRTLPSSTVAIRQARDENPNLKVLGILLTHFDGEDSNQERTLEKLRESQMTLTFEPPVPMQPELREWPLRPGCDMPPGDARAAYAKLTGEMKKKIGIGKARTMVIA</sequence>
<dbReference type="EMBL" id="CP074694">
    <property type="protein sequence ID" value="QVL31418.1"/>
    <property type="molecule type" value="Genomic_DNA"/>
</dbReference>